<dbReference type="EMBL" id="CAEZYB010000034">
    <property type="protein sequence ID" value="CAB4700476.1"/>
    <property type="molecule type" value="Genomic_DNA"/>
</dbReference>
<dbReference type="GO" id="GO:0051301">
    <property type="term" value="P:cell division"/>
    <property type="evidence" value="ECO:0007669"/>
    <property type="project" value="InterPro"/>
</dbReference>
<dbReference type="Pfam" id="PF08245">
    <property type="entry name" value="Mur_ligase_M"/>
    <property type="match status" value="1"/>
</dbReference>
<dbReference type="InterPro" id="IPR005762">
    <property type="entry name" value="MurD"/>
</dbReference>
<dbReference type="InterPro" id="IPR036565">
    <property type="entry name" value="Mur-like_cat_sf"/>
</dbReference>
<feature type="domain" description="Mur ligase central" evidence="8">
    <location>
        <begin position="125"/>
        <end position="304"/>
    </location>
</feature>
<evidence type="ECO:0000259" key="8">
    <source>
        <dbReference type="Pfam" id="PF08245"/>
    </source>
</evidence>
<dbReference type="InterPro" id="IPR036615">
    <property type="entry name" value="Mur_ligase_C_dom_sf"/>
</dbReference>
<evidence type="ECO:0000313" key="9">
    <source>
        <dbReference type="EMBL" id="CAB4652541.1"/>
    </source>
</evidence>
<feature type="domain" description="Mur ligase C-terminal" evidence="7">
    <location>
        <begin position="326"/>
        <end position="448"/>
    </location>
</feature>
<dbReference type="EMBL" id="CAFBQK010000108">
    <property type="protein sequence ID" value="CAB5053134.1"/>
    <property type="molecule type" value="Genomic_DNA"/>
</dbReference>
<dbReference type="PANTHER" id="PTHR43692:SF1">
    <property type="entry name" value="UDP-N-ACETYLMURAMOYLALANINE--D-GLUTAMATE LIGASE"/>
    <property type="match status" value="1"/>
</dbReference>
<keyword evidence="4" id="KW-0436">Ligase</keyword>
<proteinExistence type="inferred from homology"/>
<dbReference type="GO" id="GO:0005524">
    <property type="term" value="F:ATP binding"/>
    <property type="evidence" value="ECO:0007669"/>
    <property type="project" value="UniProtKB-KW"/>
</dbReference>
<name>A0A6J6PPP9_9ZZZZ</name>
<organism evidence="10">
    <name type="scientific">freshwater metagenome</name>
    <dbReference type="NCBI Taxonomy" id="449393"/>
    <lineage>
        <taxon>unclassified sequences</taxon>
        <taxon>metagenomes</taxon>
        <taxon>ecological metagenomes</taxon>
    </lineage>
</organism>
<dbReference type="NCBIfam" id="TIGR01087">
    <property type="entry name" value="murD"/>
    <property type="match status" value="1"/>
</dbReference>
<dbReference type="PANTHER" id="PTHR43692">
    <property type="entry name" value="UDP-N-ACETYLMURAMOYLALANINE--D-GLUTAMATE LIGASE"/>
    <property type="match status" value="1"/>
</dbReference>
<evidence type="ECO:0000259" key="7">
    <source>
        <dbReference type="Pfam" id="PF02875"/>
    </source>
</evidence>
<sequence>MRRTGTRIVLRSMGFEIVVKINGNELSRLLVLGGGVTGLSVVTVLNKQGANVSIFDESDDTSSFSISRDEVLATKWDLAVVSPGWRLDHPFILELRDRGVNFVSEIDLAWQMRGDLSPNQKWVAITGTNGKTTTVEMIAAMIRESGKSAIACGNVGDTVIEAVTAENPYDFLVLELSSFQLAWSNLPEFHAAGILNIADDHVDWHGSFENYKQAKIRILDRAGIAVLNADDGDVVLATQGFHGRKVFYSINTPGPGELGLVEELLVDRAFVDDPQEAQMIAQLNEVIPTAPHNVSNALAAAGVALSVGVSHEQIRQTLIKFRPGRHRIELVGERDGITWVDDSKATNPHAAAASLMSQLSVVWIAGGLAKGASMFELVERTKGRVKSAILIGQDRELIAQQLRDQAPLISITYVDDDKDSRLTLMEKVVEAALSLAQAGDCVLLAPACASMDQFTSYADRGDKFQDAVRKLVLT</sequence>
<evidence type="ECO:0000256" key="2">
    <source>
        <dbReference type="ARBA" id="ARBA00004752"/>
    </source>
</evidence>
<evidence type="ECO:0000256" key="5">
    <source>
        <dbReference type="ARBA" id="ARBA00022741"/>
    </source>
</evidence>
<evidence type="ECO:0000313" key="14">
    <source>
        <dbReference type="EMBL" id="CAB4917028.1"/>
    </source>
</evidence>
<dbReference type="InterPro" id="IPR013221">
    <property type="entry name" value="Mur_ligase_cen"/>
</dbReference>
<evidence type="ECO:0000256" key="6">
    <source>
        <dbReference type="ARBA" id="ARBA00022840"/>
    </source>
</evidence>
<evidence type="ECO:0000313" key="13">
    <source>
        <dbReference type="EMBL" id="CAB4840527.1"/>
    </source>
</evidence>
<dbReference type="Gene3D" id="3.40.50.720">
    <property type="entry name" value="NAD(P)-binding Rossmann-like Domain"/>
    <property type="match status" value="1"/>
</dbReference>
<accession>A0A6J6PPP9</accession>
<dbReference type="HAMAP" id="MF_00639">
    <property type="entry name" value="MurD"/>
    <property type="match status" value="1"/>
</dbReference>
<keyword evidence="6" id="KW-0067">ATP-binding</keyword>
<dbReference type="SUPFAM" id="SSF53623">
    <property type="entry name" value="MurD-like peptide ligases, catalytic domain"/>
    <property type="match status" value="1"/>
</dbReference>
<evidence type="ECO:0000313" key="11">
    <source>
        <dbReference type="EMBL" id="CAB4764219.1"/>
    </source>
</evidence>
<dbReference type="SUPFAM" id="SSF53244">
    <property type="entry name" value="MurD-like peptide ligases, peptide-binding domain"/>
    <property type="match status" value="1"/>
</dbReference>
<dbReference type="GO" id="GO:0005737">
    <property type="term" value="C:cytoplasm"/>
    <property type="evidence" value="ECO:0007669"/>
    <property type="project" value="UniProtKB-SubCell"/>
</dbReference>
<dbReference type="EMBL" id="CAFBRB010000034">
    <property type="protein sequence ID" value="CAB5073521.1"/>
    <property type="molecule type" value="Genomic_DNA"/>
</dbReference>
<dbReference type="EMBL" id="CAEZZR010000004">
    <property type="protein sequence ID" value="CAB4764219.1"/>
    <property type="molecule type" value="Genomic_DNA"/>
</dbReference>
<dbReference type="UniPathway" id="UPA00219"/>
<comment type="subcellular location">
    <subcellularLocation>
        <location evidence="1">Cytoplasm</location>
    </subcellularLocation>
</comment>
<dbReference type="GO" id="GO:0008360">
    <property type="term" value="P:regulation of cell shape"/>
    <property type="evidence" value="ECO:0007669"/>
    <property type="project" value="InterPro"/>
</dbReference>
<reference evidence="10" key="1">
    <citation type="submission" date="2020-05" db="EMBL/GenBank/DDBJ databases">
        <authorList>
            <person name="Chiriac C."/>
            <person name="Salcher M."/>
            <person name="Ghai R."/>
            <person name="Kavagutti S V."/>
        </authorList>
    </citation>
    <scope>NUCLEOTIDE SEQUENCE</scope>
</reference>
<dbReference type="EMBL" id="CAFBMY010000012">
    <property type="protein sequence ID" value="CAB4917028.1"/>
    <property type="molecule type" value="Genomic_DNA"/>
</dbReference>
<dbReference type="Gene3D" id="3.90.190.20">
    <property type="entry name" value="Mur ligase, C-terminal domain"/>
    <property type="match status" value="1"/>
</dbReference>
<evidence type="ECO:0000256" key="4">
    <source>
        <dbReference type="ARBA" id="ARBA00022598"/>
    </source>
</evidence>
<evidence type="ECO:0000313" key="10">
    <source>
        <dbReference type="EMBL" id="CAB4700476.1"/>
    </source>
</evidence>
<dbReference type="GO" id="GO:0009252">
    <property type="term" value="P:peptidoglycan biosynthetic process"/>
    <property type="evidence" value="ECO:0007669"/>
    <property type="project" value="UniProtKB-UniPathway"/>
</dbReference>
<protein>
    <submittedName>
        <fullName evidence="10">Unannotated protein</fullName>
    </submittedName>
</protein>
<dbReference type="SUPFAM" id="SSF51984">
    <property type="entry name" value="MurCD N-terminal domain"/>
    <property type="match status" value="1"/>
</dbReference>
<dbReference type="Gene3D" id="3.40.1190.10">
    <property type="entry name" value="Mur-like, catalytic domain"/>
    <property type="match status" value="1"/>
</dbReference>
<evidence type="ECO:0000256" key="1">
    <source>
        <dbReference type="ARBA" id="ARBA00004496"/>
    </source>
</evidence>
<dbReference type="GO" id="GO:0008764">
    <property type="term" value="F:UDP-N-acetylmuramoylalanine-D-glutamate ligase activity"/>
    <property type="evidence" value="ECO:0007669"/>
    <property type="project" value="UniProtKB-EC"/>
</dbReference>
<dbReference type="EMBL" id="CAFBOJ010000084">
    <property type="protein sequence ID" value="CAB4982587.1"/>
    <property type="molecule type" value="Genomic_DNA"/>
</dbReference>
<comment type="pathway">
    <text evidence="2">Cell wall biogenesis; peptidoglycan biosynthesis.</text>
</comment>
<evidence type="ECO:0000313" key="12">
    <source>
        <dbReference type="EMBL" id="CAB4822197.1"/>
    </source>
</evidence>
<gene>
    <name evidence="9" type="ORF">UFOPK2254_00244</name>
    <name evidence="10" type="ORF">UFOPK2646_00438</name>
    <name evidence="11" type="ORF">UFOPK2907_00092</name>
    <name evidence="12" type="ORF">UFOPK3197_00270</name>
    <name evidence="13" type="ORF">UFOPK3241_00291</name>
    <name evidence="14" type="ORF">UFOPK3707_00152</name>
    <name evidence="15" type="ORF">UFOPK3937_00815</name>
    <name evidence="16" type="ORF">UFOPK4265_00863</name>
    <name evidence="17" type="ORF">UFOPK4401_00466</name>
</gene>
<evidence type="ECO:0000313" key="15">
    <source>
        <dbReference type="EMBL" id="CAB4982587.1"/>
    </source>
</evidence>
<keyword evidence="3" id="KW-0963">Cytoplasm</keyword>
<evidence type="ECO:0000313" key="16">
    <source>
        <dbReference type="EMBL" id="CAB5053134.1"/>
    </source>
</evidence>
<dbReference type="EMBL" id="CAFABI010000018">
    <property type="protein sequence ID" value="CAB4822197.1"/>
    <property type="molecule type" value="Genomic_DNA"/>
</dbReference>
<dbReference type="InterPro" id="IPR004101">
    <property type="entry name" value="Mur_ligase_C"/>
</dbReference>
<dbReference type="Pfam" id="PF02875">
    <property type="entry name" value="Mur_ligase_C"/>
    <property type="match status" value="1"/>
</dbReference>
<dbReference type="EMBL" id="CAEZWO010000014">
    <property type="protein sequence ID" value="CAB4652541.1"/>
    <property type="molecule type" value="Genomic_DNA"/>
</dbReference>
<evidence type="ECO:0000256" key="3">
    <source>
        <dbReference type="ARBA" id="ARBA00022490"/>
    </source>
</evidence>
<keyword evidence="5" id="KW-0547">Nucleotide-binding</keyword>
<dbReference type="EMBL" id="CAFAZX010000009">
    <property type="protein sequence ID" value="CAB4840527.1"/>
    <property type="molecule type" value="Genomic_DNA"/>
</dbReference>
<dbReference type="AlphaFoldDB" id="A0A6J6PPP9"/>
<evidence type="ECO:0000313" key="17">
    <source>
        <dbReference type="EMBL" id="CAB5073521.1"/>
    </source>
</evidence>